<proteinExistence type="predicted"/>
<dbReference type="Proteomes" id="UP001528823">
    <property type="component" value="Unassembled WGS sequence"/>
</dbReference>
<reference evidence="2 3" key="1">
    <citation type="submission" date="2022-11" db="EMBL/GenBank/DDBJ databases">
        <title>Spartinivicinus poritis sp. nov., isolated from scleractinian coral Porites lutea.</title>
        <authorList>
            <person name="Zhang G."/>
            <person name="Cai L."/>
            <person name="Wei Q."/>
        </authorList>
    </citation>
    <scope>NUCLEOTIDE SEQUENCE [LARGE SCALE GENOMIC DNA]</scope>
    <source>
        <strain evidence="2 3">A2-2</strain>
    </source>
</reference>
<dbReference type="PANTHER" id="PTHR41287:SF1">
    <property type="entry name" value="PROTEIN YMFN"/>
    <property type="match status" value="1"/>
</dbReference>
<dbReference type="Pfam" id="PF20441">
    <property type="entry name" value="TerL_nuclease"/>
    <property type="match status" value="1"/>
</dbReference>
<name>A0ABT5UGW9_9GAMM</name>
<evidence type="ECO:0000313" key="2">
    <source>
        <dbReference type="EMBL" id="MDE1465641.1"/>
    </source>
</evidence>
<protein>
    <submittedName>
        <fullName evidence="2">Terminase large subunit</fullName>
    </submittedName>
</protein>
<dbReference type="EMBL" id="JAPMOU010000075">
    <property type="protein sequence ID" value="MDE1465641.1"/>
    <property type="molecule type" value="Genomic_DNA"/>
</dbReference>
<evidence type="ECO:0000259" key="1">
    <source>
        <dbReference type="Pfam" id="PF20441"/>
    </source>
</evidence>
<keyword evidence="3" id="KW-1185">Reference proteome</keyword>
<feature type="domain" description="Terminase large subunit-like endonuclease" evidence="1">
    <location>
        <begin position="8"/>
        <end position="114"/>
    </location>
</feature>
<accession>A0ABT5UGW9</accession>
<dbReference type="InterPro" id="IPR005021">
    <property type="entry name" value="Terminase_largesu-like"/>
</dbReference>
<comment type="caution">
    <text evidence="2">The sequence shown here is derived from an EMBL/GenBank/DDBJ whole genome shotgun (WGS) entry which is preliminary data.</text>
</comment>
<evidence type="ECO:0000313" key="3">
    <source>
        <dbReference type="Proteomes" id="UP001528823"/>
    </source>
</evidence>
<organism evidence="2 3">
    <name type="scientific">Spartinivicinus poritis</name>
    <dbReference type="NCBI Taxonomy" id="2994640"/>
    <lineage>
        <taxon>Bacteria</taxon>
        <taxon>Pseudomonadati</taxon>
        <taxon>Pseudomonadota</taxon>
        <taxon>Gammaproteobacteria</taxon>
        <taxon>Oceanospirillales</taxon>
        <taxon>Zooshikellaceae</taxon>
        <taxon>Spartinivicinus</taxon>
    </lineage>
</organism>
<sequence length="134" mass="15026">MQEEVLTLASDFDVIEIPYDEWRATQLAQQLAAQGANPIQYPHTVKALSPPMKELEAAIKAKRFHHDGNPVFKWMASNVVAKADNNNNLFPNKEKPEMKIDGIVALLMGIGRAIVLNEDTTVNKAYENHGIRFL</sequence>
<dbReference type="InterPro" id="IPR046462">
    <property type="entry name" value="TerL_nuclease"/>
</dbReference>
<dbReference type="PANTHER" id="PTHR41287">
    <property type="match status" value="1"/>
</dbReference>
<gene>
    <name evidence="2" type="ORF">ORQ98_27130</name>
</gene>